<feature type="signal peptide" evidence="2">
    <location>
        <begin position="1"/>
        <end position="35"/>
    </location>
</feature>
<feature type="compositionally biased region" description="Low complexity" evidence="1">
    <location>
        <begin position="368"/>
        <end position="379"/>
    </location>
</feature>
<protein>
    <recommendedName>
        <fullName evidence="5">DUF2066 domain-containing protein</fullName>
    </recommendedName>
</protein>
<keyword evidence="4" id="KW-1185">Reference proteome</keyword>
<dbReference type="AlphaFoldDB" id="A0A137S872"/>
<dbReference type="EMBL" id="LOCO01000015">
    <property type="protein sequence ID" value="KXO08619.1"/>
    <property type="molecule type" value="Genomic_DNA"/>
</dbReference>
<name>A0A137S872_9GAMM</name>
<keyword evidence="2" id="KW-0732">Signal</keyword>
<evidence type="ECO:0000256" key="2">
    <source>
        <dbReference type="SAM" id="SignalP"/>
    </source>
</evidence>
<dbReference type="Pfam" id="PF09839">
    <property type="entry name" value="DUF2066"/>
    <property type="match status" value="1"/>
</dbReference>
<dbReference type="PATRIC" id="fig|1306954.6.peg.1005"/>
<evidence type="ECO:0000256" key="1">
    <source>
        <dbReference type="SAM" id="MobiDB-lite"/>
    </source>
</evidence>
<feature type="chain" id="PRO_5007480345" description="DUF2066 domain-containing protein" evidence="2">
    <location>
        <begin position="36"/>
        <end position="433"/>
    </location>
</feature>
<comment type="caution">
    <text evidence="3">The sequence shown here is derived from an EMBL/GenBank/DDBJ whole genome shotgun (WGS) entry which is preliminary data.</text>
</comment>
<feature type="region of interest" description="Disordered" evidence="1">
    <location>
        <begin position="357"/>
        <end position="388"/>
    </location>
</feature>
<dbReference type="InterPro" id="IPR018642">
    <property type="entry name" value="DUF2066"/>
</dbReference>
<sequence>MTGTEKNDVRTFRAMTLWLVMAGALSMLLAGTASAVTVSGLYNIEVAVDGTGQNDLQAGYAEGLRRVMVRVSGTRDVLQLEGIDDVLKDAESLLLSYQVRRESGESRLQMSFGAVGVNRALASINAPVWGANRPLTLVWAAIEDRGERKLLTAAADDGEQGDSAVADWRRAFLAAAEERGLPLAFPPQSVQGDRALLSDLWGQFVGRIKEASSDLSHDALALMRISRSGGQWRAGWVFDGMSMDASEQSVTAADPEELARRAVGRWADAYASRYAVAAGEVGEAPRVDIVLEGVNSLADYGNVGKALNSFTPVVSVGASRVRNERMTVQVTFTGELDQLKEYIALDPRFVVMDGQPEETVPAPRSATAVAPVAEPNGAEEPGEAGDQYPEGAMFVYQPLDDGDEQDAEQAFESLYQVLYYRWQPAPVVRGGGS</sequence>
<proteinExistence type="predicted"/>
<evidence type="ECO:0000313" key="4">
    <source>
        <dbReference type="Proteomes" id="UP000070282"/>
    </source>
</evidence>
<evidence type="ECO:0008006" key="5">
    <source>
        <dbReference type="Google" id="ProtNLM"/>
    </source>
</evidence>
<evidence type="ECO:0000313" key="3">
    <source>
        <dbReference type="EMBL" id="KXO08619.1"/>
    </source>
</evidence>
<organism evidence="3 4">
    <name type="scientific">Marinobacter excellens LAMA 842</name>
    <dbReference type="NCBI Taxonomy" id="1306954"/>
    <lineage>
        <taxon>Bacteria</taxon>
        <taxon>Pseudomonadati</taxon>
        <taxon>Pseudomonadota</taxon>
        <taxon>Gammaproteobacteria</taxon>
        <taxon>Pseudomonadales</taxon>
        <taxon>Marinobacteraceae</taxon>
        <taxon>Marinobacter</taxon>
    </lineage>
</organism>
<dbReference type="Proteomes" id="UP000070282">
    <property type="component" value="Unassembled WGS sequence"/>
</dbReference>
<gene>
    <name evidence="3" type="ORF">J122_2718</name>
</gene>
<reference evidence="4" key="1">
    <citation type="submission" date="2015-12" db="EMBL/GenBank/DDBJ databases">
        <authorList>
            <person name="Lima A."/>
            <person name="Farahani Zayas N."/>
            <person name="Castro Da Silva M.A."/>
            <person name="Cabral A."/>
            <person name="Pessatti M.L."/>
        </authorList>
    </citation>
    <scope>NUCLEOTIDE SEQUENCE [LARGE SCALE GENOMIC DNA]</scope>
    <source>
        <strain evidence="4">LAMA 842</strain>
    </source>
</reference>
<accession>A0A137S872</accession>